<evidence type="ECO:0000313" key="1">
    <source>
        <dbReference type="EMBL" id="KAG7761877.1"/>
    </source>
</evidence>
<proteinExistence type="predicted"/>
<name>A0ABQ7R9J4_9ASCO</name>
<reference evidence="1 2" key="1">
    <citation type="journal article" date="2021" name="G3 (Bethesda)">
        <title>Genomic diversity, chromosomal rearrangements, and interspecies hybridization in the ogataea polymorpha species complex.</title>
        <authorList>
            <person name="Hanson S.J."/>
            <person name="Cinneide E.O."/>
            <person name="Salzberg L.I."/>
            <person name="Wolfe K.H."/>
            <person name="McGowan J."/>
            <person name="Fitzpatrick D.A."/>
            <person name="Matlin K."/>
        </authorList>
    </citation>
    <scope>NUCLEOTIDE SEQUENCE [LARGE SCALE GENOMIC DNA]</scope>
    <source>
        <strain evidence="1">81-436-3</strain>
    </source>
</reference>
<organism evidence="1 2">
    <name type="scientific">Ogataea haglerorum</name>
    <dbReference type="NCBI Taxonomy" id="1937702"/>
    <lineage>
        <taxon>Eukaryota</taxon>
        <taxon>Fungi</taxon>
        <taxon>Dikarya</taxon>
        <taxon>Ascomycota</taxon>
        <taxon>Saccharomycotina</taxon>
        <taxon>Pichiomycetes</taxon>
        <taxon>Pichiales</taxon>
        <taxon>Pichiaceae</taxon>
        <taxon>Ogataea</taxon>
    </lineage>
</organism>
<keyword evidence="2" id="KW-1185">Reference proteome</keyword>
<protein>
    <submittedName>
        <fullName evidence="1">Uncharacterized protein</fullName>
    </submittedName>
</protein>
<comment type="caution">
    <text evidence="1">The sequence shown here is derived from an EMBL/GenBank/DDBJ whole genome shotgun (WGS) entry which is preliminary data.</text>
</comment>
<evidence type="ECO:0000313" key="2">
    <source>
        <dbReference type="Proteomes" id="UP000697297"/>
    </source>
</evidence>
<accession>A0ABQ7R9J4</accession>
<dbReference type="EMBL" id="JAHLUN010000019">
    <property type="protein sequence ID" value="KAG7761877.1"/>
    <property type="molecule type" value="Genomic_DNA"/>
</dbReference>
<gene>
    <name evidence="1" type="ORF">KL946_005103</name>
</gene>
<dbReference type="Proteomes" id="UP000697297">
    <property type="component" value="Unassembled WGS sequence"/>
</dbReference>
<sequence>MLSHAARAGAASPRFMPRLSMLQLRHTISGSPRRSAQPAQIFQATGAVQHMRLFRATFRLVPNPRSQKDAWHLFDTVHALALPPRFRLAQFTVPRTAYQGTHRWMNKMELLYKTVEGQDAEDLEELDRGLRELRSDQFDVQLQRVEEVPEPGRERPTLKE</sequence>